<dbReference type="EMBL" id="JBHLWI010000037">
    <property type="protein sequence ID" value="MFC0263707.1"/>
    <property type="molecule type" value="Genomic_DNA"/>
</dbReference>
<name>A0ABV6FV09_9BACT</name>
<evidence type="ECO:0000313" key="1">
    <source>
        <dbReference type="EMBL" id="MFC0263707.1"/>
    </source>
</evidence>
<gene>
    <name evidence="1" type="ORF">ACFFIP_13525</name>
</gene>
<dbReference type="Proteomes" id="UP001589797">
    <property type="component" value="Unassembled WGS sequence"/>
</dbReference>
<dbReference type="RefSeq" id="WP_377064280.1">
    <property type="nucleotide sequence ID" value="NZ_JBHLWI010000037.1"/>
</dbReference>
<keyword evidence="2" id="KW-1185">Reference proteome</keyword>
<evidence type="ECO:0000313" key="2">
    <source>
        <dbReference type="Proteomes" id="UP001589797"/>
    </source>
</evidence>
<evidence type="ECO:0008006" key="3">
    <source>
        <dbReference type="Google" id="ProtNLM"/>
    </source>
</evidence>
<proteinExistence type="predicted"/>
<reference evidence="1 2" key="1">
    <citation type="submission" date="2024-09" db="EMBL/GenBank/DDBJ databases">
        <authorList>
            <person name="Sun Q."/>
            <person name="Mori K."/>
        </authorList>
    </citation>
    <scope>NUCLEOTIDE SEQUENCE [LARGE SCALE GENOMIC DNA]</scope>
    <source>
        <strain evidence="1 2">CCM 7650</strain>
    </source>
</reference>
<organism evidence="1 2">
    <name type="scientific">Fontibacter flavus</name>
    <dbReference type="NCBI Taxonomy" id="654838"/>
    <lineage>
        <taxon>Bacteria</taxon>
        <taxon>Pseudomonadati</taxon>
        <taxon>Bacteroidota</taxon>
        <taxon>Cytophagia</taxon>
        <taxon>Cytophagales</taxon>
        <taxon>Cyclobacteriaceae</taxon>
        <taxon>Fontibacter</taxon>
    </lineage>
</organism>
<protein>
    <recommendedName>
        <fullName evidence="3">YdhG-like domain-containing protein</fullName>
    </recommendedName>
</protein>
<comment type="caution">
    <text evidence="1">The sequence shown here is derived from an EMBL/GenBank/DDBJ whole genome shotgun (WGS) entry which is preliminary data.</text>
</comment>
<sequence>MKSIENMTNVDKAKLLHKLFPNEIPGLLTFINDTCQIFKEQEQEISESWDHPVFTFAFWRHKSKSIEQAILQFGDRLASESELFSIHLFEGYRAFFSVDCTVKYAERKSKNPKFKQAVDLLFNFT</sequence>
<accession>A0ABV6FV09</accession>